<comment type="caution">
    <text evidence="3">The sequence shown here is derived from an EMBL/GenBank/DDBJ whole genome shotgun (WGS) entry which is preliminary data.</text>
</comment>
<reference evidence="3 4" key="1">
    <citation type="submission" date="2013-03" db="EMBL/GenBank/DDBJ databases">
        <title>The Genome Sequence of Capronia epimyces CBS 606.96.</title>
        <authorList>
            <consortium name="The Broad Institute Genomics Platform"/>
            <person name="Cuomo C."/>
            <person name="de Hoog S."/>
            <person name="Gorbushina A."/>
            <person name="Walker B."/>
            <person name="Young S.K."/>
            <person name="Zeng Q."/>
            <person name="Gargeya S."/>
            <person name="Fitzgerald M."/>
            <person name="Haas B."/>
            <person name="Abouelleil A."/>
            <person name="Allen A.W."/>
            <person name="Alvarado L."/>
            <person name="Arachchi H.M."/>
            <person name="Berlin A.M."/>
            <person name="Chapman S.B."/>
            <person name="Gainer-Dewar J."/>
            <person name="Goldberg J."/>
            <person name="Griggs A."/>
            <person name="Gujja S."/>
            <person name="Hansen M."/>
            <person name="Howarth C."/>
            <person name="Imamovic A."/>
            <person name="Ireland A."/>
            <person name="Larimer J."/>
            <person name="McCowan C."/>
            <person name="Murphy C."/>
            <person name="Pearson M."/>
            <person name="Poon T.W."/>
            <person name="Priest M."/>
            <person name="Roberts A."/>
            <person name="Saif S."/>
            <person name="Shea T."/>
            <person name="Sisk P."/>
            <person name="Sykes S."/>
            <person name="Wortman J."/>
            <person name="Nusbaum C."/>
            <person name="Birren B."/>
        </authorList>
    </citation>
    <scope>NUCLEOTIDE SEQUENCE [LARGE SCALE GENOMIC DNA]</scope>
    <source>
        <strain evidence="3 4">CBS 606.96</strain>
    </source>
</reference>
<dbReference type="AlphaFoldDB" id="W9Y4H0"/>
<feature type="region of interest" description="Disordered" evidence="1">
    <location>
        <begin position="165"/>
        <end position="220"/>
    </location>
</feature>
<feature type="transmembrane region" description="Helical" evidence="2">
    <location>
        <begin position="228"/>
        <end position="249"/>
    </location>
</feature>
<keyword evidence="2" id="KW-0812">Transmembrane</keyword>
<dbReference type="HOGENOM" id="CLU_053545_1_0_1"/>
<gene>
    <name evidence="3" type="ORF">A1O3_09560</name>
</gene>
<organism evidence="3 4">
    <name type="scientific">Capronia epimyces CBS 606.96</name>
    <dbReference type="NCBI Taxonomy" id="1182542"/>
    <lineage>
        <taxon>Eukaryota</taxon>
        <taxon>Fungi</taxon>
        <taxon>Dikarya</taxon>
        <taxon>Ascomycota</taxon>
        <taxon>Pezizomycotina</taxon>
        <taxon>Eurotiomycetes</taxon>
        <taxon>Chaetothyriomycetidae</taxon>
        <taxon>Chaetothyriales</taxon>
        <taxon>Herpotrichiellaceae</taxon>
        <taxon>Capronia</taxon>
    </lineage>
</organism>
<dbReference type="STRING" id="1182542.W9Y4H0"/>
<accession>W9Y4H0</accession>
<dbReference type="OrthoDB" id="4148662at2759"/>
<keyword evidence="2" id="KW-1133">Transmembrane helix</keyword>
<name>W9Y4H0_9EURO</name>
<feature type="region of interest" description="Disordered" evidence="1">
    <location>
        <begin position="253"/>
        <end position="351"/>
    </location>
</feature>
<dbReference type="EMBL" id="AMGY01000010">
    <property type="protein sequence ID" value="EXJ77334.1"/>
    <property type="molecule type" value="Genomic_DNA"/>
</dbReference>
<dbReference type="eggNOG" id="ENOG502SP80">
    <property type="taxonomic scope" value="Eukaryota"/>
</dbReference>
<protein>
    <recommendedName>
        <fullName evidence="5">Mid2 domain-containing protein</fullName>
    </recommendedName>
</protein>
<keyword evidence="4" id="KW-1185">Reference proteome</keyword>
<feature type="compositionally biased region" description="Polar residues" evidence="1">
    <location>
        <begin position="165"/>
        <end position="175"/>
    </location>
</feature>
<sequence>MANYNPDISNGTCYYADGEEAPSRFIPCGNEAIGHKACCESLDMCLSSSACYNGQYGVTYLAGCTDSTYDDPRCPDKGDFSGQTWAGLVYCNGTSNEWVACEDSGATVSSPEPCWCPSTSRTVAFTDAPQLTNIMSLPNMLGASVTWMDRAAYESEHSLTLTTSAVSQTSDPGSITTLLPPVSVPTTLSPTTSSTSSSSTSSANTTSIAPATPASVTNSSGLGTGQKIGIALGSAGGVVSMLLLGWLVAKRMRGQKKKHRSTPPMVDLSRPHPEISQTEAEMRSPSWSGHKSELPADESTNLSPSPNYQEFQRPLSGEVEGSPSRLSPTRATYDGGYRMPGHKGTYYEMPG</sequence>
<feature type="compositionally biased region" description="Polar residues" evidence="1">
    <location>
        <begin position="275"/>
        <end position="289"/>
    </location>
</feature>
<evidence type="ECO:0000256" key="2">
    <source>
        <dbReference type="SAM" id="Phobius"/>
    </source>
</evidence>
<dbReference type="RefSeq" id="XP_007737844.1">
    <property type="nucleotide sequence ID" value="XM_007739654.1"/>
</dbReference>
<evidence type="ECO:0000256" key="1">
    <source>
        <dbReference type="SAM" id="MobiDB-lite"/>
    </source>
</evidence>
<evidence type="ECO:0000313" key="4">
    <source>
        <dbReference type="Proteomes" id="UP000019478"/>
    </source>
</evidence>
<dbReference type="Proteomes" id="UP000019478">
    <property type="component" value="Unassembled WGS sequence"/>
</dbReference>
<evidence type="ECO:0008006" key="5">
    <source>
        <dbReference type="Google" id="ProtNLM"/>
    </source>
</evidence>
<evidence type="ECO:0000313" key="3">
    <source>
        <dbReference type="EMBL" id="EXJ77334.1"/>
    </source>
</evidence>
<dbReference type="GeneID" id="19173644"/>
<feature type="compositionally biased region" description="Low complexity" evidence="1">
    <location>
        <begin position="176"/>
        <end position="217"/>
    </location>
</feature>
<feature type="compositionally biased region" description="Polar residues" evidence="1">
    <location>
        <begin position="298"/>
        <end position="310"/>
    </location>
</feature>
<keyword evidence="2" id="KW-0472">Membrane</keyword>
<proteinExistence type="predicted"/>